<dbReference type="GO" id="GO:0003676">
    <property type="term" value="F:nucleic acid binding"/>
    <property type="evidence" value="ECO:0007669"/>
    <property type="project" value="InterPro"/>
</dbReference>
<evidence type="ECO:0000313" key="2">
    <source>
        <dbReference type="Proteomes" id="UP000294134"/>
    </source>
</evidence>
<reference evidence="1 2" key="1">
    <citation type="submission" date="2019-02" db="EMBL/GenBank/DDBJ databases">
        <authorList>
            <person name="Frampton R.A."/>
            <person name="Wojtus J.K."/>
            <person name="Fineran P.C."/>
            <person name="Hendrickson H.L."/>
        </authorList>
    </citation>
    <scope>NUCLEOTIDE SEQUENCE [LARGE SCALE GENOMIC DNA]</scope>
</reference>
<dbReference type="InterPro" id="IPR036397">
    <property type="entry name" value="RNaseH_sf"/>
</dbReference>
<gene>
    <name evidence="1" type="ORF">PSA21_92</name>
</gene>
<evidence type="ECO:0000313" key="1">
    <source>
        <dbReference type="EMBL" id="QBJ02620.1"/>
    </source>
</evidence>
<dbReference type="EMBL" id="MK552327">
    <property type="protein sequence ID" value="QBJ02620.1"/>
    <property type="molecule type" value="Genomic_DNA"/>
</dbReference>
<protein>
    <recommendedName>
        <fullName evidence="3">DNA polymerase</fullName>
    </recommendedName>
</protein>
<organism evidence="1 2">
    <name type="scientific">Pseudomonas phage Psa21</name>
    <dbReference type="NCBI Taxonomy" id="2530023"/>
    <lineage>
        <taxon>Viruses</taxon>
        <taxon>Duplodnaviria</taxon>
        <taxon>Heunggongvirae</taxon>
        <taxon>Uroviricota</taxon>
        <taxon>Caudoviricetes</taxon>
        <taxon>Chimalliviridae</taxon>
        <taxon>Tepukevirus</taxon>
        <taxon>Tepukevirus Psa21</taxon>
    </lineage>
</organism>
<keyword evidence="2" id="KW-1185">Reference proteome</keyword>
<evidence type="ECO:0008006" key="3">
    <source>
        <dbReference type="Google" id="ProtNLM"/>
    </source>
</evidence>
<dbReference type="InterPro" id="IPR012337">
    <property type="entry name" value="RNaseH-like_sf"/>
</dbReference>
<sequence length="651" mass="74540">MSTIEFNPEDVIGREAKHITYVPDQFGKQHDAHFVKEVVHLKGGKTFSRLVPWIDYERTYYITQKGRRNHSEKKDYELLENLTKYKSTQVNLARSIAKTLGDYSQGPNPRLRNLARSPYLYGSDVSSTCCLKNDYQQRSPNLISRNTVAGGDIETNVYESDKDGQIICMSVTHKEHVYLAYLKDWVHDIADPVGETYREMESLPELKALMHGRNLKIEVEVVKTPADIVIQCFKRLHEWKPDFFAFWNIEFDMSRILKTLDDYGIDPKDVFSDASVPANYRHFHFKKDQAMMTTASGVSKSRGPQDQWHWITAPATFQCIDSMSTYRVTRLAKGKEPSYALNYILGKELSVNEETELKDDGDLLAFLKKCEKKLNETPGSFPHWFINEQPVHCLDAAQIGDTVGLKVDFGKLDFEAVANLNGIEWHREMQTKHKIKYGLYNIIDSMRLEQLDEKINDLSRSITLFSKSSDYKNFASNPKRLVDDMHFWYLKRGQVIGSSSDQMVHELDQYVVSHRDWIITLPSYMAGQHGIKCVKDLPNYHTLIYVHVADLDIVSTYPNVSQILNIARETTVMEFSAIQGVSELWRREAGVNLTAGRVNAIEITQKIMNAPRMDTLLLAFMEHIGMAEPTLDEAIAASVPVEKKIVSVEAV</sequence>
<dbReference type="Proteomes" id="UP000294134">
    <property type="component" value="Segment"/>
</dbReference>
<name>A0A481W4F5_9CAUD</name>
<proteinExistence type="predicted"/>
<dbReference type="SUPFAM" id="SSF53098">
    <property type="entry name" value="Ribonuclease H-like"/>
    <property type="match status" value="1"/>
</dbReference>
<accession>A0A481W4F5</accession>
<dbReference type="Gene3D" id="3.30.420.10">
    <property type="entry name" value="Ribonuclease H-like superfamily/Ribonuclease H"/>
    <property type="match status" value="1"/>
</dbReference>